<reference evidence="1" key="1">
    <citation type="submission" date="2018-05" db="EMBL/GenBank/DDBJ databases">
        <authorList>
            <person name="Lanie J.A."/>
            <person name="Ng W.-L."/>
            <person name="Kazmierczak K.M."/>
            <person name="Andrzejewski T.M."/>
            <person name="Davidsen T.M."/>
            <person name="Wayne K.J."/>
            <person name="Tettelin H."/>
            <person name="Glass J.I."/>
            <person name="Rusch D."/>
            <person name="Podicherti R."/>
            <person name="Tsui H.-C.T."/>
            <person name="Winkler M.E."/>
        </authorList>
    </citation>
    <scope>NUCLEOTIDE SEQUENCE</scope>
</reference>
<sequence>RRDADRKVDRGYQQLWSAAQVDEEQICIQRTYPSIGESQSVQYPRPGVRGLPVI</sequence>
<dbReference type="EMBL" id="UINC01044570">
    <property type="protein sequence ID" value="SVB50194.1"/>
    <property type="molecule type" value="Genomic_DNA"/>
</dbReference>
<name>A0A382EJF6_9ZZZZ</name>
<gene>
    <name evidence="1" type="ORF">METZ01_LOCUS203048</name>
</gene>
<feature type="non-terminal residue" evidence="1">
    <location>
        <position position="1"/>
    </location>
</feature>
<organism evidence="1">
    <name type="scientific">marine metagenome</name>
    <dbReference type="NCBI Taxonomy" id="408172"/>
    <lineage>
        <taxon>unclassified sequences</taxon>
        <taxon>metagenomes</taxon>
        <taxon>ecological metagenomes</taxon>
    </lineage>
</organism>
<proteinExistence type="predicted"/>
<evidence type="ECO:0000313" key="1">
    <source>
        <dbReference type="EMBL" id="SVB50194.1"/>
    </source>
</evidence>
<protein>
    <submittedName>
        <fullName evidence="1">Uncharacterized protein</fullName>
    </submittedName>
</protein>
<dbReference type="AlphaFoldDB" id="A0A382EJF6"/>
<accession>A0A382EJF6</accession>